<name>A0ABN8L2A2_CHISP</name>
<reference evidence="3" key="1">
    <citation type="submission" date="2021-12" db="EMBL/GenBank/DDBJ databases">
        <authorList>
            <person name="King R."/>
        </authorList>
    </citation>
    <scope>NUCLEOTIDE SEQUENCE</scope>
</reference>
<feature type="signal peptide" evidence="2">
    <location>
        <begin position="1"/>
        <end position="19"/>
    </location>
</feature>
<evidence type="ECO:0000256" key="2">
    <source>
        <dbReference type="SAM" id="SignalP"/>
    </source>
</evidence>
<evidence type="ECO:0008006" key="5">
    <source>
        <dbReference type="Google" id="ProtNLM"/>
    </source>
</evidence>
<feature type="chain" id="PRO_5045432110" description="DUF243 domain-containing protein" evidence="2">
    <location>
        <begin position="20"/>
        <end position="319"/>
    </location>
</feature>
<evidence type="ECO:0000313" key="3">
    <source>
        <dbReference type="EMBL" id="CAH2982457.1"/>
    </source>
</evidence>
<accession>A0ABN8L2A2</accession>
<sequence>MGASARITLLFLMISAATAVPTGETRHYDDTRDLNAESSEIISEAVLPPAALKQEEQDNDNAAAADQTDHSIELVGDSQSFFPSFANLFESRENRQQNNYRFGFGNEGAYSQRPNSYRSLLNYPLFGNYRNFEGFGKQSTPTAAPLVDASSSVLGSGNFGIIKGGTFLGQNDEDDYSDGFNSFYNNGHGRPSIGVGYIANPRPNYNQDQFANFRDFADINAPSNSAYSHFVVVYANKNATMDEISEETRRVVSEPKNIIETLERLDKTTSTSPPKTSKTKVKLAATKQKMLNKKEQWKKKYPKSHSLKHDPEEPLLALS</sequence>
<dbReference type="Proteomes" id="UP001153292">
    <property type="component" value="Chromosome 15"/>
</dbReference>
<evidence type="ECO:0000313" key="4">
    <source>
        <dbReference type="Proteomes" id="UP001153292"/>
    </source>
</evidence>
<dbReference type="EMBL" id="OU963908">
    <property type="protein sequence ID" value="CAH2982457.1"/>
    <property type="molecule type" value="Genomic_DNA"/>
</dbReference>
<feature type="compositionally biased region" description="Basic residues" evidence="1">
    <location>
        <begin position="296"/>
        <end position="306"/>
    </location>
</feature>
<keyword evidence="4" id="KW-1185">Reference proteome</keyword>
<proteinExistence type="predicted"/>
<protein>
    <recommendedName>
        <fullName evidence="5">DUF243 domain-containing protein</fullName>
    </recommendedName>
</protein>
<keyword evidence="2" id="KW-0732">Signal</keyword>
<evidence type="ECO:0000256" key="1">
    <source>
        <dbReference type="SAM" id="MobiDB-lite"/>
    </source>
</evidence>
<organism evidence="3 4">
    <name type="scientific">Chilo suppressalis</name>
    <name type="common">Asiatic rice borer moth</name>
    <dbReference type="NCBI Taxonomy" id="168631"/>
    <lineage>
        <taxon>Eukaryota</taxon>
        <taxon>Metazoa</taxon>
        <taxon>Ecdysozoa</taxon>
        <taxon>Arthropoda</taxon>
        <taxon>Hexapoda</taxon>
        <taxon>Insecta</taxon>
        <taxon>Pterygota</taxon>
        <taxon>Neoptera</taxon>
        <taxon>Endopterygota</taxon>
        <taxon>Lepidoptera</taxon>
        <taxon>Glossata</taxon>
        <taxon>Ditrysia</taxon>
        <taxon>Pyraloidea</taxon>
        <taxon>Crambidae</taxon>
        <taxon>Crambinae</taxon>
        <taxon>Chilo</taxon>
    </lineage>
</organism>
<gene>
    <name evidence="3" type="ORF">CHILSU_LOCUS2879</name>
</gene>
<feature type="region of interest" description="Disordered" evidence="1">
    <location>
        <begin position="264"/>
        <end position="319"/>
    </location>
</feature>